<proteinExistence type="predicted"/>
<keyword evidence="3" id="KW-1185">Reference proteome</keyword>
<dbReference type="RefSeq" id="WP_301209691.1">
    <property type="nucleotide sequence ID" value="NZ_JAROCF010000001.1"/>
</dbReference>
<reference evidence="2" key="1">
    <citation type="submission" date="2023-06" db="EMBL/GenBank/DDBJ databases">
        <title>MT1 and MT2 Draft Genomes of Novel Species.</title>
        <authorList>
            <person name="Venkateswaran K."/>
        </authorList>
    </citation>
    <scope>NUCLEOTIDE SEQUENCE</scope>
    <source>
        <strain evidence="2">F6_8S_P_1B</strain>
    </source>
</reference>
<keyword evidence="1" id="KW-0472">Membrane</keyword>
<dbReference type="Proteomes" id="UP001174208">
    <property type="component" value="Unassembled WGS sequence"/>
</dbReference>
<keyword evidence="1" id="KW-0812">Transmembrane</keyword>
<accession>A0ABT8K7S9</accession>
<sequence>MTGTRTEPAGSGFVRFLKRKWLAIVLVVLAVIVAIQNLVGGDQATVFLLWSELVMPTWALVVIVFLVGGIVGWVFARNRAARRERRR</sequence>
<evidence type="ECO:0000256" key="1">
    <source>
        <dbReference type="SAM" id="Phobius"/>
    </source>
</evidence>
<keyword evidence="1" id="KW-1133">Transmembrane helix</keyword>
<feature type="transmembrane region" description="Helical" evidence="1">
    <location>
        <begin position="21"/>
        <end position="38"/>
    </location>
</feature>
<comment type="caution">
    <text evidence="2">The sequence shown here is derived from an EMBL/GenBank/DDBJ whole genome shotgun (WGS) entry which is preliminary data.</text>
</comment>
<evidence type="ECO:0000313" key="2">
    <source>
        <dbReference type="EMBL" id="MDN4612871.1"/>
    </source>
</evidence>
<name>A0ABT8K7S9_9MICO</name>
<feature type="transmembrane region" description="Helical" evidence="1">
    <location>
        <begin position="58"/>
        <end position="76"/>
    </location>
</feature>
<gene>
    <name evidence="2" type="ORF">P5G50_00285</name>
</gene>
<organism evidence="2 3">
    <name type="scientific">Leifsonia williamsii</name>
    <dbReference type="NCBI Taxonomy" id="3035919"/>
    <lineage>
        <taxon>Bacteria</taxon>
        <taxon>Bacillati</taxon>
        <taxon>Actinomycetota</taxon>
        <taxon>Actinomycetes</taxon>
        <taxon>Micrococcales</taxon>
        <taxon>Microbacteriaceae</taxon>
        <taxon>Leifsonia</taxon>
    </lineage>
</organism>
<protein>
    <submittedName>
        <fullName evidence="2">DUF1049 domain-containing protein</fullName>
    </submittedName>
</protein>
<evidence type="ECO:0000313" key="3">
    <source>
        <dbReference type="Proteomes" id="UP001174208"/>
    </source>
</evidence>
<dbReference type="EMBL" id="JAROCF010000001">
    <property type="protein sequence ID" value="MDN4612871.1"/>
    <property type="molecule type" value="Genomic_DNA"/>
</dbReference>